<dbReference type="RefSeq" id="WP_378538627.1">
    <property type="nucleotide sequence ID" value="NZ_JBHSBH010000022.1"/>
</dbReference>
<accession>A0ABV8FUW3</accession>
<dbReference type="CDD" id="cd07067">
    <property type="entry name" value="HP_PGM_like"/>
    <property type="match status" value="1"/>
</dbReference>
<evidence type="ECO:0000313" key="1">
    <source>
        <dbReference type="EMBL" id="MFC3999966.1"/>
    </source>
</evidence>
<organism evidence="1 2">
    <name type="scientific">Nocardiopsis sediminis</name>
    <dbReference type="NCBI Taxonomy" id="1778267"/>
    <lineage>
        <taxon>Bacteria</taxon>
        <taxon>Bacillati</taxon>
        <taxon>Actinomycetota</taxon>
        <taxon>Actinomycetes</taxon>
        <taxon>Streptosporangiales</taxon>
        <taxon>Nocardiopsidaceae</taxon>
        <taxon>Nocardiopsis</taxon>
    </lineage>
</organism>
<gene>
    <name evidence="1" type="ORF">ACFOVU_28905</name>
</gene>
<dbReference type="PANTHER" id="PTHR47623:SF1">
    <property type="entry name" value="OS09G0287300 PROTEIN"/>
    <property type="match status" value="1"/>
</dbReference>
<sequence>MSRRLVILRHARAEHGFAGPDHDRSLTESGRAQALEAGRRLALAGLVPDHVICSTATRTRQTLDGVLAELPARPSVEFEESAYAADLDTAFALINAADPDVGTLLLVGHNPTMADLASAFIDDPGLVSFPPASLAVVDLEVEWLYAAPGTGDGRILDGEGQVGKGEG</sequence>
<dbReference type="SUPFAM" id="SSF53254">
    <property type="entry name" value="Phosphoglycerate mutase-like"/>
    <property type="match status" value="1"/>
</dbReference>
<dbReference type="SMART" id="SM00855">
    <property type="entry name" value="PGAM"/>
    <property type="match status" value="1"/>
</dbReference>
<dbReference type="Proteomes" id="UP001595847">
    <property type="component" value="Unassembled WGS sequence"/>
</dbReference>
<proteinExistence type="predicted"/>
<reference evidence="2" key="1">
    <citation type="journal article" date="2019" name="Int. J. Syst. Evol. Microbiol.">
        <title>The Global Catalogue of Microorganisms (GCM) 10K type strain sequencing project: providing services to taxonomists for standard genome sequencing and annotation.</title>
        <authorList>
            <consortium name="The Broad Institute Genomics Platform"/>
            <consortium name="The Broad Institute Genome Sequencing Center for Infectious Disease"/>
            <person name="Wu L."/>
            <person name="Ma J."/>
        </authorList>
    </citation>
    <scope>NUCLEOTIDE SEQUENCE [LARGE SCALE GENOMIC DNA]</scope>
    <source>
        <strain evidence="2">TBRC 1826</strain>
    </source>
</reference>
<comment type="caution">
    <text evidence="1">The sequence shown here is derived from an EMBL/GenBank/DDBJ whole genome shotgun (WGS) entry which is preliminary data.</text>
</comment>
<name>A0ABV8FUW3_9ACTN</name>
<protein>
    <submittedName>
        <fullName evidence="1">SixA phosphatase family protein</fullName>
    </submittedName>
</protein>
<dbReference type="Gene3D" id="3.40.50.1240">
    <property type="entry name" value="Phosphoglycerate mutase-like"/>
    <property type="match status" value="1"/>
</dbReference>
<keyword evidence="2" id="KW-1185">Reference proteome</keyword>
<dbReference type="PANTHER" id="PTHR47623">
    <property type="entry name" value="OS09G0287300 PROTEIN"/>
    <property type="match status" value="1"/>
</dbReference>
<dbReference type="InterPro" id="IPR013078">
    <property type="entry name" value="His_Pase_superF_clade-1"/>
</dbReference>
<dbReference type="EMBL" id="JBHSBH010000022">
    <property type="protein sequence ID" value="MFC3999966.1"/>
    <property type="molecule type" value="Genomic_DNA"/>
</dbReference>
<evidence type="ECO:0000313" key="2">
    <source>
        <dbReference type="Proteomes" id="UP001595847"/>
    </source>
</evidence>
<dbReference type="Pfam" id="PF00300">
    <property type="entry name" value="His_Phos_1"/>
    <property type="match status" value="1"/>
</dbReference>
<dbReference type="InterPro" id="IPR029033">
    <property type="entry name" value="His_PPase_superfam"/>
</dbReference>